<sequence length="216" mass="24305">MAINAVLEVETEETAREKANLLLSNNISNKGEEIKSLEIGAPKNREVEGNNINTISSLHGTCMENNNGEITEAWGPYEWLDSEIKRLNNELMQREDDVEEASGNNSNHNSIKSKNMEKTSGEEEEEKTTKSSKEVRERSSGCWSSCNADSISGEEWYSTSCGSGFDEQEWLDWDWTAGGGVDEISQNHQWKLWDDDDEGDKLLCWLWDSDNGGEAN</sequence>
<comment type="caution">
    <text evidence="1">The sequence shown here is derived from an EMBL/GenBank/DDBJ whole genome shotgun (WGS) entry which is preliminary data.</text>
</comment>
<reference evidence="2" key="1">
    <citation type="journal article" date="2023" name="G3 (Bethesda)">
        <title>Genome assembly and association tests identify interacting loci associated with vigor, precocity, and sex in interspecific pistachio rootstocks.</title>
        <authorList>
            <person name="Palmer W."/>
            <person name="Jacygrad E."/>
            <person name="Sagayaradj S."/>
            <person name="Cavanaugh K."/>
            <person name="Han R."/>
            <person name="Bertier L."/>
            <person name="Beede B."/>
            <person name="Kafkas S."/>
            <person name="Golino D."/>
            <person name="Preece J."/>
            <person name="Michelmore R."/>
        </authorList>
    </citation>
    <scope>NUCLEOTIDE SEQUENCE [LARGE SCALE GENOMIC DNA]</scope>
</reference>
<name>A0ACC0YDZ3_9ROSI</name>
<organism evidence="1 2">
    <name type="scientific">Pistacia integerrima</name>
    <dbReference type="NCBI Taxonomy" id="434235"/>
    <lineage>
        <taxon>Eukaryota</taxon>
        <taxon>Viridiplantae</taxon>
        <taxon>Streptophyta</taxon>
        <taxon>Embryophyta</taxon>
        <taxon>Tracheophyta</taxon>
        <taxon>Spermatophyta</taxon>
        <taxon>Magnoliopsida</taxon>
        <taxon>eudicotyledons</taxon>
        <taxon>Gunneridae</taxon>
        <taxon>Pentapetalae</taxon>
        <taxon>rosids</taxon>
        <taxon>malvids</taxon>
        <taxon>Sapindales</taxon>
        <taxon>Anacardiaceae</taxon>
        <taxon>Pistacia</taxon>
    </lineage>
</organism>
<evidence type="ECO:0000313" key="1">
    <source>
        <dbReference type="EMBL" id="KAJ0035330.1"/>
    </source>
</evidence>
<dbReference type="EMBL" id="CM047742">
    <property type="protein sequence ID" value="KAJ0035330.1"/>
    <property type="molecule type" value="Genomic_DNA"/>
</dbReference>
<evidence type="ECO:0000313" key="2">
    <source>
        <dbReference type="Proteomes" id="UP001163603"/>
    </source>
</evidence>
<protein>
    <submittedName>
        <fullName evidence="1">Uncharacterized protein</fullName>
    </submittedName>
</protein>
<dbReference type="Proteomes" id="UP001163603">
    <property type="component" value="Chromosome 7"/>
</dbReference>
<proteinExistence type="predicted"/>
<gene>
    <name evidence="1" type="ORF">Pint_24399</name>
</gene>
<accession>A0ACC0YDZ3</accession>
<keyword evidence="2" id="KW-1185">Reference proteome</keyword>